<dbReference type="EnsemblMetazoa" id="GPPI050628-RA">
    <property type="protein sequence ID" value="GPPI050628-PA"/>
    <property type="gene ID" value="GPPI050628"/>
</dbReference>
<dbReference type="EMBL" id="JXJN01026856">
    <property type="status" value="NOT_ANNOTATED_CDS"/>
    <property type="molecule type" value="Genomic_DNA"/>
</dbReference>
<keyword evidence="2" id="KW-1185">Reference proteome</keyword>
<reference evidence="2" key="1">
    <citation type="submission" date="2015-01" db="EMBL/GenBank/DDBJ databases">
        <authorList>
            <person name="Aksoy S."/>
            <person name="Warren W."/>
            <person name="Wilson R.K."/>
        </authorList>
    </citation>
    <scope>NUCLEOTIDE SEQUENCE [LARGE SCALE GENOMIC DNA]</scope>
    <source>
        <strain evidence="2">IAEA</strain>
    </source>
</reference>
<dbReference type="AlphaFoldDB" id="A0A1B0C6R0"/>
<sequence length="89" mass="9938">MLLHSNSNVTVPPTYVLASRCSITNVYQFRQSYRSVEFPPLHHCHLSSRLSSITVKPLPSSVWSNPMKSGVSADKEKIKCNSSLIASYK</sequence>
<dbReference type="VEuPathDB" id="VectorBase:GPPI050628"/>
<dbReference type="Proteomes" id="UP000092460">
    <property type="component" value="Unassembled WGS sequence"/>
</dbReference>
<reference evidence="1" key="2">
    <citation type="submission" date="2020-05" db="UniProtKB">
        <authorList>
            <consortium name="EnsemblMetazoa"/>
        </authorList>
    </citation>
    <scope>IDENTIFICATION</scope>
    <source>
        <strain evidence="1">IAEA</strain>
    </source>
</reference>
<evidence type="ECO:0000313" key="1">
    <source>
        <dbReference type="EnsemblMetazoa" id="GPPI050628-PA"/>
    </source>
</evidence>
<organism evidence="1 2">
    <name type="scientific">Glossina palpalis gambiensis</name>
    <dbReference type="NCBI Taxonomy" id="67801"/>
    <lineage>
        <taxon>Eukaryota</taxon>
        <taxon>Metazoa</taxon>
        <taxon>Ecdysozoa</taxon>
        <taxon>Arthropoda</taxon>
        <taxon>Hexapoda</taxon>
        <taxon>Insecta</taxon>
        <taxon>Pterygota</taxon>
        <taxon>Neoptera</taxon>
        <taxon>Endopterygota</taxon>
        <taxon>Diptera</taxon>
        <taxon>Brachycera</taxon>
        <taxon>Muscomorpha</taxon>
        <taxon>Hippoboscoidea</taxon>
        <taxon>Glossinidae</taxon>
        <taxon>Glossina</taxon>
    </lineage>
</organism>
<protein>
    <submittedName>
        <fullName evidence="1">Uncharacterized protein</fullName>
    </submittedName>
</protein>
<evidence type="ECO:0000313" key="2">
    <source>
        <dbReference type="Proteomes" id="UP000092460"/>
    </source>
</evidence>
<accession>A0A1B0C6R0</accession>
<name>A0A1B0C6R0_9MUSC</name>
<proteinExistence type="predicted"/>